<proteinExistence type="predicted"/>
<protein>
    <recommendedName>
        <fullName evidence="3">Lipoprotein</fullName>
    </recommendedName>
</protein>
<dbReference type="Proteomes" id="UP000263268">
    <property type="component" value="Unassembled WGS sequence"/>
</dbReference>
<organism evidence="1 2">
    <name type="scientific">Xanthomarina gelatinilytica</name>
    <dbReference type="NCBI Taxonomy" id="1137281"/>
    <lineage>
        <taxon>Bacteria</taxon>
        <taxon>Pseudomonadati</taxon>
        <taxon>Bacteroidota</taxon>
        <taxon>Flavobacteriia</taxon>
        <taxon>Flavobacteriales</taxon>
        <taxon>Flavobacteriaceae</taxon>
        <taxon>Xanthomarina</taxon>
    </lineage>
</organism>
<evidence type="ECO:0000313" key="1">
    <source>
        <dbReference type="EMBL" id="HCY82668.1"/>
    </source>
</evidence>
<gene>
    <name evidence="1" type="ORF">DHV22_14280</name>
</gene>
<name>A0A3D6BUL7_9FLAO</name>
<dbReference type="AlphaFoldDB" id="A0A3D6BUL7"/>
<dbReference type="EMBL" id="DPRK01000224">
    <property type="protein sequence ID" value="HCY82668.1"/>
    <property type="molecule type" value="Genomic_DNA"/>
</dbReference>
<evidence type="ECO:0000313" key="2">
    <source>
        <dbReference type="Proteomes" id="UP000263268"/>
    </source>
</evidence>
<dbReference type="PROSITE" id="PS51257">
    <property type="entry name" value="PROKAR_LIPOPROTEIN"/>
    <property type="match status" value="1"/>
</dbReference>
<comment type="caution">
    <text evidence="1">The sequence shown here is derived from an EMBL/GenBank/DDBJ whole genome shotgun (WGS) entry which is preliminary data.</text>
</comment>
<reference evidence="1 2" key="1">
    <citation type="journal article" date="2018" name="Nat. Biotechnol.">
        <title>A standardized bacterial taxonomy based on genome phylogeny substantially revises the tree of life.</title>
        <authorList>
            <person name="Parks D.H."/>
            <person name="Chuvochina M."/>
            <person name="Waite D.W."/>
            <person name="Rinke C."/>
            <person name="Skarshewski A."/>
            <person name="Chaumeil P.A."/>
            <person name="Hugenholtz P."/>
        </authorList>
    </citation>
    <scope>NUCLEOTIDE SEQUENCE [LARGE SCALE GENOMIC DNA]</scope>
    <source>
        <strain evidence="1">UBA10227</strain>
    </source>
</reference>
<sequence>MKFIIFYSVSFIFFGCVKEDPRLIKNHNTMLLTGNDTVLVDKLKLIKVEKDSIPFAANYNMNQSEIQDIFREVTLTNFNFDIINLDLYIKLKDNQDLKHWKINYSDVKYISAYYVKNDSLNFDFYDVVMQKKETYKRLSDASCSTFVMFLTNQCKYKNKALLSLYPSKKEMPKKNKILFSNKEDDILYKKEQSFFKNSGNID</sequence>
<accession>A0A3D6BUL7</accession>
<evidence type="ECO:0008006" key="3">
    <source>
        <dbReference type="Google" id="ProtNLM"/>
    </source>
</evidence>